<evidence type="ECO:0000313" key="3">
    <source>
        <dbReference type="EMBL" id="KAH7018425.1"/>
    </source>
</evidence>
<reference evidence="3" key="1">
    <citation type="journal article" date="2021" name="Nat. Commun.">
        <title>Genetic determinants of endophytism in the Arabidopsis root mycobiome.</title>
        <authorList>
            <person name="Mesny F."/>
            <person name="Miyauchi S."/>
            <person name="Thiergart T."/>
            <person name="Pickel B."/>
            <person name="Atanasova L."/>
            <person name="Karlsson M."/>
            <person name="Huettel B."/>
            <person name="Barry K.W."/>
            <person name="Haridas S."/>
            <person name="Chen C."/>
            <person name="Bauer D."/>
            <person name="Andreopoulos W."/>
            <person name="Pangilinan J."/>
            <person name="LaButti K."/>
            <person name="Riley R."/>
            <person name="Lipzen A."/>
            <person name="Clum A."/>
            <person name="Drula E."/>
            <person name="Henrissat B."/>
            <person name="Kohler A."/>
            <person name="Grigoriev I.V."/>
            <person name="Martin F.M."/>
            <person name="Hacquard S."/>
        </authorList>
    </citation>
    <scope>NUCLEOTIDE SEQUENCE</scope>
    <source>
        <strain evidence="3">MPI-CAGE-CH-0230</strain>
    </source>
</reference>
<dbReference type="RefSeq" id="XP_046006692.1">
    <property type="nucleotide sequence ID" value="XM_046159622.1"/>
</dbReference>
<keyword evidence="2" id="KW-0472">Membrane</keyword>
<organism evidence="3 4">
    <name type="scientific">Microdochium trichocladiopsis</name>
    <dbReference type="NCBI Taxonomy" id="1682393"/>
    <lineage>
        <taxon>Eukaryota</taxon>
        <taxon>Fungi</taxon>
        <taxon>Dikarya</taxon>
        <taxon>Ascomycota</taxon>
        <taxon>Pezizomycotina</taxon>
        <taxon>Sordariomycetes</taxon>
        <taxon>Xylariomycetidae</taxon>
        <taxon>Xylariales</taxon>
        <taxon>Microdochiaceae</taxon>
        <taxon>Microdochium</taxon>
    </lineage>
</organism>
<evidence type="ECO:0000256" key="2">
    <source>
        <dbReference type="SAM" id="Phobius"/>
    </source>
</evidence>
<feature type="region of interest" description="Disordered" evidence="1">
    <location>
        <begin position="1"/>
        <end position="93"/>
    </location>
</feature>
<feature type="compositionally biased region" description="Low complexity" evidence="1">
    <location>
        <begin position="69"/>
        <end position="80"/>
    </location>
</feature>
<dbReference type="Proteomes" id="UP000756346">
    <property type="component" value="Unassembled WGS sequence"/>
</dbReference>
<comment type="caution">
    <text evidence="3">The sequence shown here is derived from an EMBL/GenBank/DDBJ whole genome shotgun (WGS) entry which is preliminary data.</text>
</comment>
<feature type="compositionally biased region" description="Low complexity" evidence="1">
    <location>
        <begin position="48"/>
        <end position="59"/>
    </location>
</feature>
<keyword evidence="4" id="KW-1185">Reference proteome</keyword>
<dbReference type="GeneID" id="70189168"/>
<evidence type="ECO:0000313" key="4">
    <source>
        <dbReference type="Proteomes" id="UP000756346"/>
    </source>
</evidence>
<name>A0A9P8XU61_9PEZI</name>
<dbReference type="EMBL" id="JAGTJQ010000011">
    <property type="protein sequence ID" value="KAH7018425.1"/>
    <property type="molecule type" value="Genomic_DNA"/>
</dbReference>
<gene>
    <name evidence="3" type="ORF">B0I36DRAFT_368444</name>
</gene>
<evidence type="ECO:0000256" key="1">
    <source>
        <dbReference type="SAM" id="MobiDB-lite"/>
    </source>
</evidence>
<protein>
    <submittedName>
        <fullName evidence="3">Uncharacterized protein</fullName>
    </submittedName>
</protein>
<feature type="transmembrane region" description="Helical" evidence="2">
    <location>
        <begin position="105"/>
        <end position="123"/>
    </location>
</feature>
<dbReference type="OrthoDB" id="3784821at2759"/>
<proteinExistence type="predicted"/>
<sequence>MQRTLRAAQRAAASTKSAATAAKTTTAATTRAAPLPYAPPRLQQNHVASSYPAQTQPAAQPTPSPSPQSAPTRPTTTTTTTPPPVEKVLPGSPAYNRAASKYTRAMIAMPILLLTSYVLYGRFLGGQEEKVLPGAEGRAGGPKLVVLDK</sequence>
<keyword evidence="2" id="KW-0812">Transmembrane</keyword>
<feature type="compositionally biased region" description="Low complexity" evidence="1">
    <location>
        <begin position="1"/>
        <end position="35"/>
    </location>
</feature>
<dbReference type="AlphaFoldDB" id="A0A9P8XU61"/>
<accession>A0A9P8XU61</accession>
<keyword evidence="2" id="KW-1133">Transmembrane helix</keyword>